<dbReference type="GO" id="GO:0020037">
    <property type="term" value="F:heme binding"/>
    <property type="evidence" value="ECO:0007669"/>
    <property type="project" value="UniProtKB-UniRule"/>
</dbReference>
<evidence type="ECO:0000259" key="15">
    <source>
        <dbReference type="PROSITE" id="PS50255"/>
    </source>
</evidence>
<dbReference type="InterPro" id="IPR018506">
    <property type="entry name" value="Cyt_B5_heme-BS"/>
</dbReference>
<evidence type="ECO:0000256" key="1">
    <source>
        <dbReference type="ARBA" id="ARBA00004131"/>
    </source>
</evidence>
<keyword evidence="11 14" id="KW-0472">Membrane</keyword>
<evidence type="ECO:0000256" key="6">
    <source>
        <dbReference type="ARBA" id="ARBA00022824"/>
    </source>
</evidence>
<keyword evidence="6" id="KW-0256">Endoplasmic reticulum</keyword>
<reference evidence="16" key="1">
    <citation type="submission" date="2023-02" db="EMBL/GenBank/DDBJ databases">
        <title>Genome of toxic invasive species Heracleum sosnowskyi carries increased number of genes despite the absence of recent whole-genome duplications.</title>
        <authorList>
            <person name="Schelkunov M."/>
            <person name="Shtratnikova V."/>
            <person name="Makarenko M."/>
            <person name="Klepikova A."/>
            <person name="Omelchenko D."/>
            <person name="Novikova G."/>
            <person name="Obukhova E."/>
            <person name="Bogdanov V."/>
            <person name="Penin A."/>
            <person name="Logacheva M."/>
        </authorList>
    </citation>
    <scope>NUCLEOTIDE SEQUENCE</scope>
    <source>
        <strain evidence="16">Hsosn_3</strain>
        <tissue evidence="16">Leaf</tissue>
    </source>
</reference>
<evidence type="ECO:0000256" key="12">
    <source>
        <dbReference type="ARBA" id="ARBA00037877"/>
    </source>
</evidence>
<dbReference type="Proteomes" id="UP001237642">
    <property type="component" value="Unassembled WGS sequence"/>
</dbReference>
<evidence type="ECO:0000256" key="14">
    <source>
        <dbReference type="RuleBase" id="RU362121"/>
    </source>
</evidence>
<protein>
    <submittedName>
        <fullName evidence="16">Cytochrome b5 heme-binding domain-containing protein</fullName>
    </submittedName>
</protein>
<keyword evidence="9 14" id="KW-1133">Transmembrane helix</keyword>
<keyword evidence="3 14" id="KW-0349">Heme</keyword>
<evidence type="ECO:0000256" key="10">
    <source>
        <dbReference type="ARBA" id="ARBA00023004"/>
    </source>
</evidence>
<gene>
    <name evidence="16" type="ORF">POM88_032323</name>
</gene>
<dbReference type="PANTHER" id="PTHR19359:SF129">
    <property type="entry name" value="CYTOCHROME B5 ISOFORM B"/>
    <property type="match status" value="1"/>
</dbReference>
<dbReference type="SUPFAM" id="SSF55856">
    <property type="entry name" value="Cytochrome b5-like heme/steroid binding domain"/>
    <property type="match status" value="1"/>
</dbReference>
<accession>A0AAD8HZX2</accession>
<dbReference type="AlphaFoldDB" id="A0AAD8HZX2"/>
<dbReference type="InterPro" id="IPR036400">
    <property type="entry name" value="Cyt_B5-like_heme/steroid_sf"/>
</dbReference>
<keyword evidence="17" id="KW-1185">Reference proteome</keyword>
<dbReference type="PRINTS" id="PR00363">
    <property type="entry name" value="CYTOCHROMEB5"/>
</dbReference>
<dbReference type="FunFam" id="3.10.120.10:FF:000002">
    <property type="entry name" value="Cytochrome b5 type B"/>
    <property type="match status" value="1"/>
</dbReference>
<comment type="subcellular location">
    <subcellularLocation>
        <location evidence="1">Endoplasmic reticulum membrane</location>
        <topology evidence="1">Single-pass membrane protein</topology>
        <orientation evidence="1">Cytoplasmic side</orientation>
    </subcellularLocation>
    <subcellularLocation>
        <location evidence="12">Microsome membrane</location>
        <topology evidence="12">Single-pass membrane protein</topology>
        <orientation evidence="12">Cytoplasmic side</orientation>
    </subcellularLocation>
</comment>
<keyword evidence="10 14" id="KW-0408">Iron</keyword>
<dbReference type="Gene3D" id="3.10.120.10">
    <property type="entry name" value="Cytochrome b5-like heme/steroid binding domain"/>
    <property type="match status" value="1"/>
</dbReference>
<feature type="domain" description="Cytochrome b5 heme-binding" evidence="15">
    <location>
        <begin position="7"/>
        <end position="83"/>
    </location>
</feature>
<dbReference type="PANTHER" id="PTHR19359">
    <property type="entry name" value="CYTOCHROME B5"/>
    <property type="match status" value="1"/>
</dbReference>
<organism evidence="16 17">
    <name type="scientific">Heracleum sosnowskyi</name>
    <dbReference type="NCBI Taxonomy" id="360622"/>
    <lineage>
        <taxon>Eukaryota</taxon>
        <taxon>Viridiplantae</taxon>
        <taxon>Streptophyta</taxon>
        <taxon>Embryophyta</taxon>
        <taxon>Tracheophyta</taxon>
        <taxon>Spermatophyta</taxon>
        <taxon>Magnoliopsida</taxon>
        <taxon>eudicotyledons</taxon>
        <taxon>Gunneridae</taxon>
        <taxon>Pentapetalae</taxon>
        <taxon>asterids</taxon>
        <taxon>campanulids</taxon>
        <taxon>Apiales</taxon>
        <taxon>Apiaceae</taxon>
        <taxon>Apioideae</taxon>
        <taxon>apioid superclade</taxon>
        <taxon>Tordylieae</taxon>
        <taxon>Tordyliinae</taxon>
        <taxon>Heracleum</taxon>
    </lineage>
</organism>
<evidence type="ECO:0000256" key="3">
    <source>
        <dbReference type="ARBA" id="ARBA00022617"/>
    </source>
</evidence>
<evidence type="ECO:0000256" key="4">
    <source>
        <dbReference type="ARBA" id="ARBA00022692"/>
    </source>
</evidence>
<dbReference type="GO" id="GO:0046872">
    <property type="term" value="F:metal ion binding"/>
    <property type="evidence" value="ECO:0007669"/>
    <property type="project" value="UniProtKB-UniRule"/>
</dbReference>
<evidence type="ECO:0000256" key="11">
    <source>
        <dbReference type="ARBA" id="ARBA00023136"/>
    </source>
</evidence>
<proteinExistence type="inferred from homology"/>
<comment type="similarity">
    <text evidence="13 14">Belongs to the cytochrome b5 family.</text>
</comment>
<dbReference type="PROSITE" id="PS50255">
    <property type="entry name" value="CYTOCHROME_B5_2"/>
    <property type="match status" value="1"/>
</dbReference>
<dbReference type="Pfam" id="PF00173">
    <property type="entry name" value="Cyt-b5"/>
    <property type="match status" value="1"/>
</dbReference>
<dbReference type="EMBL" id="JAUIZM010000007">
    <property type="protein sequence ID" value="KAK1376130.1"/>
    <property type="molecule type" value="Genomic_DNA"/>
</dbReference>
<feature type="transmembrane region" description="Helical" evidence="14">
    <location>
        <begin position="113"/>
        <end position="132"/>
    </location>
</feature>
<evidence type="ECO:0000256" key="7">
    <source>
        <dbReference type="ARBA" id="ARBA00022848"/>
    </source>
</evidence>
<evidence type="ECO:0000256" key="8">
    <source>
        <dbReference type="ARBA" id="ARBA00022982"/>
    </source>
</evidence>
<dbReference type="SMART" id="SM01117">
    <property type="entry name" value="Cyt-b5"/>
    <property type="match status" value="1"/>
</dbReference>
<evidence type="ECO:0000313" key="16">
    <source>
        <dbReference type="EMBL" id="KAK1376130.1"/>
    </source>
</evidence>
<evidence type="ECO:0000256" key="5">
    <source>
        <dbReference type="ARBA" id="ARBA00022723"/>
    </source>
</evidence>
<keyword evidence="2" id="KW-0813">Transport</keyword>
<keyword evidence="8" id="KW-0249">Electron transport</keyword>
<evidence type="ECO:0000256" key="13">
    <source>
        <dbReference type="ARBA" id="ARBA00038168"/>
    </source>
</evidence>
<dbReference type="InterPro" id="IPR001199">
    <property type="entry name" value="Cyt_B5-like_heme/steroid-bd"/>
</dbReference>
<keyword evidence="4 14" id="KW-0812">Transmembrane</keyword>
<reference evidence="16" key="2">
    <citation type="submission" date="2023-05" db="EMBL/GenBank/DDBJ databases">
        <authorList>
            <person name="Schelkunov M.I."/>
        </authorList>
    </citation>
    <scope>NUCLEOTIDE SEQUENCE</scope>
    <source>
        <strain evidence="16">Hsosn_3</strain>
        <tissue evidence="16">Leaf</tissue>
    </source>
</reference>
<evidence type="ECO:0000313" key="17">
    <source>
        <dbReference type="Proteomes" id="UP001237642"/>
    </source>
</evidence>
<dbReference type="InterPro" id="IPR050668">
    <property type="entry name" value="Cytochrome_b5"/>
</dbReference>
<sequence length="136" mass="15053">MGGAADDQLLSFDEISKHNKKFDCWLIISGKVYDVTPFLDDHPGGDEILLMATAKDATDDFEDVNHSEEAVGMLKSYHIGNVDTNTLPGKQYNQTSADGSAQKRKSAPKSLEIFQFLVPLLIVGIAYALYHFSREN</sequence>
<dbReference type="PROSITE" id="PS00191">
    <property type="entry name" value="CYTOCHROME_B5_1"/>
    <property type="match status" value="1"/>
</dbReference>
<name>A0AAD8HZX2_9APIA</name>
<keyword evidence="7" id="KW-0492">Microsome</keyword>
<keyword evidence="5 14" id="KW-0479">Metal-binding</keyword>
<dbReference type="GO" id="GO:0005789">
    <property type="term" value="C:endoplasmic reticulum membrane"/>
    <property type="evidence" value="ECO:0007669"/>
    <property type="project" value="UniProtKB-SubCell"/>
</dbReference>
<comment type="caution">
    <text evidence="16">The sequence shown here is derived from an EMBL/GenBank/DDBJ whole genome shotgun (WGS) entry which is preliminary data.</text>
</comment>
<evidence type="ECO:0000256" key="9">
    <source>
        <dbReference type="ARBA" id="ARBA00022989"/>
    </source>
</evidence>
<evidence type="ECO:0000256" key="2">
    <source>
        <dbReference type="ARBA" id="ARBA00022448"/>
    </source>
</evidence>